<gene>
    <name evidence="3" type="ORF">Pan97_13000</name>
</gene>
<dbReference type="KEGG" id="bvo:Pan97_13000"/>
<evidence type="ECO:0000256" key="1">
    <source>
        <dbReference type="SAM" id="MobiDB-lite"/>
    </source>
</evidence>
<accession>A0A518C4Y5</accession>
<organism evidence="3 4">
    <name type="scientific">Bremerella volcania</name>
    <dbReference type="NCBI Taxonomy" id="2527984"/>
    <lineage>
        <taxon>Bacteria</taxon>
        <taxon>Pseudomonadati</taxon>
        <taxon>Planctomycetota</taxon>
        <taxon>Planctomycetia</taxon>
        <taxon>Pirellulales</taxon>
        <taxon>Pirellulaceae</taxon>
        <taxon>Bremerella</taxon>
    </lineage>
</organism>
<name>A0A518C4Y5_9BACT</name>
<protein>
    <submittedName>
        <fullName evidence="3">Uncharacterized protein</fullName>
    </submittedName>
</protein>
<evidence type="ECO:0000313" key="4">
    <source>
        <dbReference type="Proteomes" id="UP000318626"/>
    </source>
</evidence>
<dbReference type="RefSeq" id="WP_144971274.1">
    <property type="nucleotide sequence ID" value="NZ_CP036289.1"/>
</dbReference>
<dbReference type="OrthoDB" id="287840at2"/>
<keyword evidence="2" id="KW-0472">Membrane</keyword>
<evidence type="ECO:0000313" key="3">
    <source>
        <dbReference type="EMBL" id="QDU74293.1"/>
    </source>
</evidence>
<dbReference type="Proteomes" id="UP000318626">
    <property type="component" value="Chromosome"/>
</dbReference>
<proteinExistence type="predicted"/>
<dbReference type="EMBL" id="CP036289">
    <property type="protein sequence ID" value="QDU74293.1"/>
    <property type="molecule type" value="Genomic_DNA"/>
</dbReference>
<reference evidence="4" key="1">
    <citation type="submission" date="2019-02" db="EMBL/GenBank/DDBJ databases">
        <title>Deep-cultivation of Planctomycetes and their phenomic and genomic characterization uncovers novel biology.</title>
        <authorList>
            <person name="Wiegand S."/>
            <person name="Jogler M."/>
            <person name="Boedeker C."/>
            <person name="Pinto D."/>
            <person name="Vollmers J."/>
            <person name="Rivas-Marin E."/>
            <person name="Kohn T."/>
            <person name="Peeters S.H."/>
            <person name="Heuer A."/>
            <person name="Rast P."/>
            <person name="Oberbeckmann S."/>
            <person name="Bunk B."/>
            <person name="Jeske O."/>
            <person name="Meyerdierks A."/>
            <person name="Storesund J.E."/>
            <person name="Kallscheuer N."/>
            <person name="Luecker S."/>
            <person name="Lage O.M."/>
            <person name="Pohl T."/>
            <person name="Merkel B.J."/>
            <person name="Hornburger P."/>
            <person name="Mueller R.-W."/>
            <person name="Bruemmer F."/>
            <person name="Labrenz M."/>
            <person name="Spormann A.M."/>
            <person name="Op den Camp H."/>
            <person name="Overmann J."/>
            <person name="Amann R."/>
            <person name="Jetten M.S.M."/>
            <person name="Mascher T."/>
            <person name="Medema M.H."/>
            <person name="Devos D.P."/>
            <person name="Kaster A.-K."/>
            <person name="Ovreas L."/>
            <person name="Rohde M."/>
            <person name="Galperin M.Y."/>
            <person name="Jogler C."/>
        </authorList>
    </citation>
    <scope>NUCLEOTIDE SEQUENCE [LARGE SCALE GENOMIC DNA]</scope>
    <source>
        <strain evidence="4">Pan97</strain>
    </source>
</reference>
<feature type="compositionally biased region" description="Polar residues" evidence="1">
    <location>
        <begin position="1"/>
        <end position="19"/>
    </location>
</feature>
<feature type="transmembrane region" description="Helical" evidence="2">
    <location>
        <begin position="90"/>
        <end position="109"/>
    </location>
</feature>
<keyword evidence="4" id="KW-1185">Reference proteome</keyword>
<feature type="transmembrane region" description="Helical" evidence="2">
    <location>
        <begin position="56"/>
        <end position="84"/>
    </location>
</feature>
<feature type="region of interest" description="Disordered" evidence="1">
    <location>
        <begin position="1"/>
        <end position="22"/>
    </location>
</feature>
<sequence length="265" mass="29907">MTTEPTNPFASPMTDTAATGNPEADQAYPMTATAIAVIEDVPAAHRRKVRTLGMRFLLGLPNVVIPIILGIMFYTLAAFGPAWLNLGGNASLALLVVSITLFFTMIYVLTNAFRQDQWWESMLRRQIESRPTPWISLETHLSEFVTLTSTQPKSMASFQLGSNEAEIIDIGLLQLDKIKGEMVLECDNRRYRIPRNSLLACDVQQIKLHSPWTSVVKIACQTSDGPHEFCIIPADVQPWLVITQRYRKRQTERLANEIYELPETR</sequence>
<dbReference type="AlphaFoldDB" id="A0A518C4Y5"/>
<evidence type="ECO:0000256" key="2">
    <source>
        <dbReference type="SAM" id="Phobius"/>
    </source>
</evidence>
<keyword evidence="2" id="KW-1133">Transmembrane helix</keyword>
<keyword evidence="2" id="KW-0812">Transmembrane</keyword>